<dbReference type="AlphaFoldDB" id="A0AAW2ZGA1"/>
<proteinExistence type="inferred from homology"/>
<dbReference type="Proteomes" id="UP001431209">
    <property type="component" value="Unassembled WGS sequence"/>
</dbReference>
<evidence type="ECO:0000259" key="5">
    <source>
        <dbReference type="PROSITE" id="PS50056"/>
    </source>
</evidence>
<evidence type="ECO:0000256" key="2">
    <source>
        <dbReference type="ARBA" id="ARBA00013064"/>
    </source>
</evidence>
<dbReference type="InterPro" id="IPR016130">
    <property type="entry name" value="Tyr_Pase_AS"/>
</dbReference>
<evidence type="ECO:0000313" key="7">
    <source>
        <dbReference type="Proteomes" id="UP001431209"/>
    </source>
</evidence>
<dbReference type="GO" id="GO:0005737">
    <property type="term" value="C:cytoplasm"/>
    <property type="evidence" value="ECO:0007669"/>
    <property type="project" value="TreeGrafter"/>
</dbReference>
<accession>A0AAW2ZGA1</accession>
<dbReference type="InterPro" id="IPR020422">
    <property type="entry name" value="TYR_PHOSPHATASE_DUAL_dom"/>
</dbReference>
<evidence type="ECO:0000256" key="3">
    <source>
        <dbReference type="ARBA" id="ARBA00022801"/>
    </source>
</evidence>
<dbReference type="InterPro" id="IPR000387">
    <property type="entry name" value="Tyr_Pase_dom"/>
</dbReference>
<keyword evidence="4" id="KW-0904">Protein phosphatase</keyword>
<dbReference type="CDD" id="cd14498">
    <property type="entry name" value="DSP"/>
    <property type="match status" value="1"/>
</dbReference>
<dbReference type="InterPro" id="IPR029021">
    <property type="entry name" value="Prot-tyrosine_phosphatase-like"/>
</dbReference>
<keyword evidence="7" id="KW-1185">Reference proteome</keyword>
<dbReference type="Pfam" id="PF00782">
    <property type="entry name" value="DSPc"/>
    <property type="match status" value="1"/>
</dbReference>
<name>A0AAW2ZGA1_9EUKA</name>
<dbReference type="Gene3D" id="3.90.190.10">
    <property type="entry name" value="Protein tyrosine phosphatase superfamily"/>
    <property type="match status" value="1"/>
</dbReference>
<comment type="caution">
    <text evidence="6">The sequence shown here is derived from an EMBL/GenBank/DDBJ whole genome shotgun (WGS) entry which is preliminary data.</text>
</comment>
<keyword evidence="3" id="KW-0378">Hydrolase</keyword>
<feature type="domain" description="Tyrosine specific protein phosphatases" evidence="5">
    <location>
        <begin position="68"/>
        <end position="110"/>
    </location>
</feature>
<organism evidence="6 7">
    <name type="scientific">Acrasis kona</name>
    <dbReference type="NCBI Taxonomy" id="1008807"/>
    <lineage>
        <taxon>Eukaryota</taxon>
        <taxon>Discoba</taxon>
        <taxon>Heterolobosea</taxon>
        <taxon>Tetramitia</taxon>
        <taxon>Eutetramitia</taxon>
        <taxon>Acrasidae</taxon>
        <taxon>Acrasis</taxon>
    </lineage>
</organism>
<dbReference type="SUPFAM" id="SSF52799">
    <property type="entry name" value="(Phosphotyrosine protein) phosphatases II"/>
    <property type="match status" value="1"/>
</dbReference>
<evidence type="ECO:0000256" key="4">
    <source>
        <dbReference type="ARBA" id="ARBA00022912"/>
    </source>
</evidence>
<dbReference type="EMBL" id="JAOPGA020001362">
    <property type="protein sequence ID" value="KAL0487694.1"/>
    <property type="molecule type" value="Genomic_DNA"/>
</dbReference>
<dbReference type="PROSITE" id="PS00383">
    <property type="entry name" value="TYR_PHOSPHATASE_1"/>
    <property type="match status" value="1"/>
</dbReference>
<dbReference type="InterPro" id="IPR000340">
    <property type="entry name" value="Dual-sp_phosphatase_cat-dom"/>
</dbReference>
<dbReference type="PANTHER" id="PTHR10159">
    <property type="entry name" value="DUAL SPECIFICITY PROTEIN PHOSPHATASE"/>
    <property type="match status" value="1"/>
</dbReference>
<evidence type="ECO:0000256" key="1">
    <source>
        <dbReference type="ARBA" id="ARBA00008601"/>
    </source>
</evidence>
<comment type="similarity">
    <text evidence="1">Belongs to the protein-tyrosine phosphatase family. Non-receptor class dual specificity subfamily.</text>
</comment>
<dbReference type="GO" id="GO:0043409">
    <property type="term" value="P:negative regulation of MAPK cascade"/>
    <property type="evidence" value="ECO:0007669"/>
    <property type="project" value="TreeGrafter"/>
</dbReference>
<dbReference type="PROSITE" id="PS50056">
    <property type="entry name" value="TYR_PHOSPHATASE_2"/>
    <property type="match status" value="1"/>
</dbReference>
<reference evidence="6 7" key="1">
    <citation type="submission" date="2024-03" db="EMBL/GenBank/DDBJ databases">
        <title>The Acrasis kona genome and developmental transcriptomes reveal deep origins of eukaryotic multicellular pathways.</title>
        <authorList>
            <person name="Sheikh S."/>
            <person name="Fu C.-J."/>
            <person name="Brown M.W."/>
            <person name="Baldauf S.L."/>
        </authorList>
    </citation>
    <scope>NUCLEOTIDE SEQUENCE [LARGE SCALE GENOMIC DNA]</scope>
    <source>
        <strain evidence="6 7">ATCC MYA-3509</strain>
    </source>
</reference>
<dbReference type="EC" id="3.1.3.48" evidence="2"/>
<protein>
    <recommendedName>
        <fullName evidence="2">protein-tyrosine-phosphatase</fullName>
        <ecNumber evidence="2">3.1.3.48</ecNumber>
    </recommendedName>
</protein>
<gene>
    <name evidence="6" type="ORF">AKO1_000177</name>
</gene>
<dbReference type="SMART" id="SM00195">
    <property type="entry name" value="DSPc"/>
    <property type="match status" value="1"/>
</dbReference>
<sequence length="222" mass="26050">MTTNELTAWIPKPTVILPNLVWAVYEEVFKFIDKAKKASETEKQDIDNTIDLKNDQKHSREPPAGVLGEETVYIHCMRGRSRSAAMVIGYLMSRHQLTLQDAYMYVKLRRTFIGPHDWMKKQLCKYELELRAVNKDYLKATRDKETLDIKKFRALEKSHNWEMLAVKNNISSGKGQSQEKHEEDIIKDEQQELNGRAYQEMMLQTKQTIKSMYDFSKRMIGL</sequence>
<dbReference type="GO" id="GO:0004725">
    <property type="term" value="F:protein tyrosine phosphatase activity"/>
    <property type="evidence" value="ECO:0007669"/>
    <property type="project" value="UniProtKB-EC"/>
</dbReference>
<dbReference type="PANTHER" id="PTHR10159:SF519">
    <property type="entry name" value="DUAL SPECIFICITY PROTEIN PHOSPHATASE MPK3"/>
    <property type="match status" value="1"/>
</dbReference>
<evidence type="ECO:0000313" key="6">
    <source>
        <dbReference type="EMBL" id="KAL0487694.1"/>
    </source>
</evidence>